<dbReference type="GO" id="GO:0004519">
    <property type="term" value="F:endonuclease activity"/>
    <property type="evidence" value="ECO:0007669"/>
    <property type="project" value="UniProtKB-KW"/>
</dbReference>
<dbReference type="CDD" id="cd09274">
    <property type="entry name" value="RNase_HI_RT_Ty3"/>
    <property type="match status" value="1"/>
</dbReference>
<keyword evidence="3" id="KW-0540">Nuclease</keyword>
<dbReference type="Pfam" id="PF17917">
    <property type="entry name" value="RT_RNaseH"/>
    <property type="match status" value="1"/>
</dbReference>
<sequence>MALKRFVKDFSTLAAPLTEVIKKDVGFKWEEAQENAFQALKEKLSNAPILILPDFLKIFEIECDASGIGVGAVLMQDTKPIAYFSEKLGGATLNYLTYDKELYALVCSLQIWQHYLWPKEFVIHIDHESLKHLKGQHKLNKRHARWVEFIETFPYVIKYKKGKDNVVADALSRRYTLFSTLDAKLLGFEQIKELYDSDSDFQDIYKACAKFASGKHMEEDLLDILESPKLLRSVLRFERGGLDGFWGERRVERVEMTSLGSRSGVGEAFLGGVGEACWVLDYINCS</sequence>
<name>A0A178U6X9_ARATH</name>
<dbReference type="SUPFAM" id="SSF56672">
    <property type="entry name" value="DNA/RNA polymerases"/>
    <property type="match status" value="1"/>
</dbReference>
<dbReference type="EMBL" id="LUHQ01000009">
    <property type="protein sequence ID" value="OAO89389.1"/>
    <property type="molecule type" value="Genomic_DNA"/>
</dbReference>
<evidence type="ECO:0000313" key="9">
    <source>
        <dbReference type="Proteomes" id="UP000078284"/>
    </source>
</evidence>
<dbReference type="Gene3D" id="3.30.70.270">
    <property type="match status" value="1"/>
</dbReference>
<dbReference type="InterPro" id="IPR043502">
    <property type="entry name" value="DNA/RNA_pol_sf"/>
</dbReference>
<dbReference type="GO" id="GO:0016787">
    <property type="term" value="F:hydrolase activity"/>
    <property type="evidence" value="ECO:0007669"/>
    <property type="project" value="UniProtKB-KW"/>
</dbReference>
<dbReference type="Proteomes" id="UP000078284">
    <property type="component" value="Unassembled WGS sequence"/>
</dbReference>
<feature type="domain" description="Reverse transcriptase RNase H-like" evidence="7">
    <location>
        <begin position="54"/>
        <end position="153"/>
    </location>
</feature>
<evidence type="ECO:0000256" key="6">
    <source>
        <dbReference type="ARBA" id="ARBA00022918"/>
    </source>
</evidence>
<proteinExistence type="predicted"/>
<keyword evidence="2" id="KW-0548">Nucleotidyltransferase</keyword>
<evidence type="ECO:0000256" key="1">
    <source>
        <dbReference type="ARBA" id="ARBA00022679"/>
    </source>
</evidence>
<evidence type="ECO:0000256" key="4">
    <source>
        <dbReference type="ARBA" id="ARBA00022759"/>
    </source>
</evidence>
<keyword evidence="6" id="KW-0695">RNA-directed DNA polymerase</keyword>
<keyword evidence="4" id="KW-0255">Endonuclease</keyword>
<evidence type="ECO:0000259" key="7">
    <source>
        <dbReference type="Pfam" id="PF17917"/>
    </source>
</evidence>
<organism evidence="8 9">
    <name type="scientific">Arabidopsis thaliana</name>
    <name type="common">Mouse-ear cress</name>
    <dbReference type="NCBI Taxonomy" id="3702"/>
    <lineage>
        <taxon>Eukaryota</taxon>
        <taxon>Viridiplantae</taxon>
        <taxon>Streptophyta</taxon>
        <taxon>Embryophyta</taxon>
        <taxon>Tracheophyta</taxon>
        <taxon>Spermatophyta</taxon>
        <taxon>Magnoliopsida</taxon>
        <taxon>eudicotyledons</taxon>
        <taxon>Gunneridae</taxon>
        <taxon>Pentapetalae</taxon>
        <taxon>rosids</taxon>
        <taxon>malvids</taxon>
        <taxon>Brassicales</taxon>
        <taxon>Brassicaceae</taxon>
        <taxon>Camelineae</taxon>
        <taxon>Arabidopsis</taxon>
    </lineage>
</organism>
<dbReference type="PANTHER" id="PTHR35046:SF9">
    <property type="entry name" value="RNA-DIRECTED DNA POLYMERASE"/>
    <property type="match status" value="1"/>
</dbReference>
<dbReference type="InterPro" id="IPR043128">
    <property type="entry name" value="Rev_trsase/Diguanyl_cyclase"/>
</dbReference>
<evidence type="ECO:0000313" key="8">
    <source>
        <dbReference type="EMBL" id="OAO89389.1"/>
    </source>
</evidence>
<comment type="caution">
    <text evidence="8">The sequence shown here is derived from an EMBL/GenBank/DDBJ whole genome shotgun (WGS) entry which is preliminary data.</text>
</comment>
<evidence type="ECO:0000256" key="2">
    <source>
        <dbReference type="ARBA" id="ARBA00022695"/>
    </source>
</evidence>
<dbReference type="PANTHER" id="PTHR35046">
    <property type="entry name" value="ZINC KNUCKLE (CCHC-TYPE) FAMILY PROTEIN"/>
    <property type="match status" value="1"/>
</dbReference>
<gene>
    <name evidence="8" type="ORF">AXX17_ATUG00860</name>
</gene>
<reference evidence="9" key="1">
    <citation type="journal article" date="2016" name="Proc. Natl. Acad. Sci. U.S.A.">
        <title>Chromosome-level assembly of Arabidopsis thaliana Ler reveals the extent of translocation and inversion polymorphisms.</title>
        <authorList>
            <person name="Zapata L."/>
            <person name="Ding J."/>
            <person name="Willing E.M."/>
            <person name="Hartwig B."/>
            <person name="Bezdan D."/>
            <person name="Jiao W.B."/>
            <person name="Patel V."/>
            <person name="Velikkakam James G."/>
            <person name="Koornneef M."/>
            <person name="Ossowski S."/>
            <person name="Schneeberger K."/>
        </authorList>
    </citation>
    <scope>NUCLEOTIDE SEQUENCE [LARGE SCALE GENOMIC DNA]</scope>
    <source>
        <strain evidence="9">cv. Landsberg erecta</strain>
    </source>
</reference>
<protein>
    <recommendedName>
        <fullName evidence="7">Reverse transcriptase RNase H-like domain-containing protein</fullName>
    </recommendedName>
</protein>
<dbReference type="InterPro" id="IPR041373">
    <property type="entry name" value="RT_RNaseH"/>
</dbReference>
<accession>A0A178U6X9</accession>
<keyword evidence="1" id="KW-0808">Transferase</keyword>
<evidence type="ECO:0000256" key="3">
    <source>
        <dbReference type="ARBA" id="ARBA00022722"/>
    </source>
</evidence>
<keyword evidence="5" id="KW-0378">Hydrolase</keyword>
<dbReference type="GO" id="GO:0003964">
    <property type="term" value="F:RNA-directed DNA polymerase activity"/>
    <property type="evidence" value="ECO:0007669"/>
    <property type="project" value="UniProtKB-KW"/>
</dbReference>
<evidence type="ECO:0000256" key="5">
    <source>
        <dbReference type="ARBA" id="ARBA00022801"/>
    </source>
</evidence>
<dbReference type="AlphaFoldDB" id="A0A178U6X9"/>